<keyword evidence="18" id="KW-1185">Reference proteome</keyword>
<keyword evidence="8 14" id="KW-0169">Cobalamin biosynthesis</keyword>
<evidence type="ECO:0000313" key="18">
    <source>
        <dbReference type="Proteomes" id="UP000298049"/>
    </source>
</evidence>
<keyword evidence="12 14" id="KW-0067">ATP-binding</keyword>
<dbReference type="Gene3D" id="3.40.50.300">
    <property type="entry name" value="P-loop containing nucleotide triphosphate hydrolases"/>
    <property type="match status" value="1"/>
</dbReference>
<dbReference type="EMBL" id="CP031093">
    <property type="protein sequence ID" value="QCF27071.1"/>
    <property type="molecule type" value="Genomic_DNA"/>
</dbReference>
<evidence type="ECO:0000256" key="12">
    <source>
        <dbReference type="ARBA" id="ARBA00022840"/>
    </source>
</evidence>
<dbReference type="PANTHER" id="PTHR34848:SF1">
    <property type="entry name" value="BIFUNCTIONAL ADENOSYLCOBALAMIN BIOSYNTHESIS PROTEIN COBU"/>
    <property type="match status" value="1"/>
</dbReference>
<evidence type="ECO:0000256" key="14">
    <source>
        <dbReference type="PIRNR" id="PIRNR006135"/>
    </source>
</evidence>
<keyword evidence="10 14" id="KW-0547">Nucleotide-binding</keyword>
<keyword evidence="13 14" id="KW-0342">GTP-binding</keyword>
<evidence type="ECO:0000256" key="11">
    <source>
        <dbReference type="ARBA" id="ARBA00022777"/>
    </source>
</evidence>
<comment type="pathway">
    <text evidence="5 14">Cofactor biosynthesis; adenosylcobalamin biosynthesis; adenosylcobalamin from cob(II)yrinate a,c-diamide: step 6/7.</text>
</comment>
<comment type="function">
    <text evidence="4 14">Catalyzes ATP-dependent phosphorylation of adenosylcobinamide and addition of GMP to adenosylcobinamide phosphate.</text>
</comment>
<dbReference type="GO" id="GO:0005525">
    <property type="term" value="F:GTP binding"/>
    <property type="evidence" value="ECO:0007669"/>
    <property type="project" value="UniProtKB-UniRule"/>
</dbReference>
<dbReference type="GO" id="GO:0009236">
    <property type="term" value="P:cobalamin biosynthetic process"/>
    <property type="evidence" value="ECO:0007669"/>
    <property type="project" value="UniProtKB-UniRule"/>
</dbReference>
<dbReference type="UniPathway" id="UPA00148">
    <property type="reaction ID" value="UER00236"/>
</dbReference>
<sequence length="174" mass="18659">MAATKHVLVLGGVRSGKSALAEQVVSQSSGAVVYIATAMAGDEEMAARIRDHQARRPGSWDLLETPLRLGEALADLARQATPPDVLVDCMSLWVSNLLHVGAETLDRERARFLGALESYPGKVVIVSNEVGLGIIGMDPLTRRFADQLGWLNQALAARCKRVVMSVAGLSLELK</sequence>
<protein>
    <recommendedName>
        <fullName evidence="14">Bifunctional adenosylcobalamin biosynthesis protein</fullName>
        <ecNumber evidence="14">2.7.1.156</ecNumber>
        <ecNumber evidence="14">2.7.7.62</ecNumber>
    </recommendedName>
</protein>
<evidence type="ECO:0000256" key="9">
    <source>
        <dbReference type="ARBA" id="ARBA00022679"/>
    </source>
</evidence>
<evidence type="ECO:0000313" key="17">
    <source>
        <dbReference type="EMBL" id="QCF27071.1"/>
    </source>
</evidence>
<evidence type="ECO:0000256" key="7">
    <source>
        <dbReference type="ARBA" id="ARBA00007490"/>
    </source>
</evidence>
<dbReference type="RefSeq" id="WP_136549775.1">
    <property type="nucleotide sequence ID" value="NZ_CP031093.1"/>
</dbReference>
<dbReference type="OrthoDB" id="9788370at2"/>
<dbReference type="PANTHER" id="PTHR34848">
    <property type="match status" value="1"/>
</dbReference>
<comment type="similarity">
    <text evidence="7 14">Belongs to the CobU/CobP family.</text>
</comment>
<dbReference type="GO" id="GO:0008820">
    <property type="term" value="F:cobinamide phosphate guanylyltransferase activity"/>
    <property type="evidence" value="ECO:0007669"/>
    <property type="project" value="UniProtKB-UniRule"/>
</dbReference>
<evidence type="ECO:0000256" key="2">
    <source>
        <dbReference type="ARBA" id="ARBA00000711"/>
    </source>
</evidence>
<dbReference type="GO" id="GO:0043752">
    <property type="term" value="F:adenosylcobinamide kinase activity"/>
    <property type="evidence" value="ECO:0007669"/>
    <property type="project" value="UniProtKB-EC"/>
</dbReference>
<keyword evidence="17" id="KW-0548">Nucleotidyltransferase</keyword>
<reference evidence="17 18" key="1">
    <citation type="submission" date="2018-07" db="EMBL/GenBank/DDBJ databases">
        <title>Marsedoiliclastica nanhaica gen. nov. sp. nov., a novel marine hydrocarbonoclastic bacterium isolated from an in-situ enriched hydrocarbon-degrading consortium in deep-sea sediment.</title>
        <authorList>
            <person name="Dong C."/>
            <person name="Ma T."/>
            <person name="Liu R."/>
            <person name="Shao Z."/>
        </authorList>
    </citation>
    <scope>NUCLEOTIDE SEQUENCE [LARGE SCALE GENOMIC DNA]</scope>
    <source>
        <strain evidence="18">soil36-7</strain>
    </source>
</reference>
<evidence type="ECO:0000256" key="13">
    <source>
        <dbReference type="ARBA" id="ARBA00023134"/>
    </source>
</evidence>
<comment type="catalytic activity">
    <reaction evidence="1 14">
        <text>adenosylcob(III)inamide + ATP = adenosylcob(III)inamide phosphate + ADP + H(+)</text>
        <dbReference type="Rhea" id="RHEA:15769"/>
        <dbReference type="ChEBI" id="CHEBI:2480"/>
        <dbReference type="ChEBI" id="CHEBI:15378"/>
        <dbReference type="ChEBI" id="CHEBI:30616"/>
        <dbReference type="ChEBI" id="CHEBI:58502"/>
        <dbReference type="ChEBI" id="CHEBI:456216"/>
        <dbReference type="EC" id="2.7.1.156"/>
    </reaction>
</comment>
<evidence type="ECO:0000256" key="1">
    <source>
        <dbReference type="ARBA" id="ARBA00000312"/>
    </source>
</evidence>
<comment type="catalytic activity">
    <reaction evidence="2 14">
        <text>adenosylcob(III)inamide phosphate + GTP + H(+) = adenosylcob(III)inamide-GDP + diphosphate</text>
        <dbReference type="Rhea" id="RHEA:22712"/>
        <dbReference type="ChEBI" id="CHEBI:15378"/>
        <dbReference type="ChEBI" id="CHEBI:33019"/>
        <dbReference type="ChEBI" id="CHEBI:37565"/>
        <dbReference type="ChEBI" id="CHEBI:58502"/>
        <dbReference type="ChEBI" id="CHEBI:60487"/>
        <dbReference type="EC" id="2.7.7.62"/>
    </reaction>
</comment>
<feature type="binding site" evidence="16">
    <location>
        <begin position="36"/>
        <end position="38"/>
    </location>
    <ligand>
        <name>GTP</name>
        <dbReference type="ChEBI" id="CHEBI:37565"/>
    </ligand>
</feature>
<evidence type="ECO:0000256" key="5">
    <source>
        <dbReference type="ARBA" id="ARBA00004692"/>
    </source>
</evidence>
<comment type="pathway">
    <text evidence="6 14">Cofactor biosynthesis; adenosylcobalamin biosynthesis; adenosylcobalamin from cob(II)yrinate a,c-diamide: step 5/7.</text>
</comment>
<dbReference type="AlphaFoldDB" id="A0A4P7XIX9"/>
<keyword evidence="11 14" id="KW-0418">Kinase</keyword>
<name>A0A4P7XIX9_9ALTE</name>
<dbReference type="SUPFAM" id="SSF52540">
    <property type="entry name" value="P-loop containing nucleoside triphosphate hydrolases"/>
    <property type="match status" value="1"/>
</dbReference>
<evidence type="ECO:0000256" key="8">
    <source>
        <dbReference type="ARBA" id="ARBA00022573"/>
    </source>
</evidence>
<dbReference type="EC" id="2.7.1.156" evidence="14"/>
<dbReference type="CDD" id="cd00544">
    <property type="entry name" value="CobU"/>
    <property type="match status" value="1"/>
</dbReference>
<dbReference type="InterPro" id="IPR003203">
    <property type="entry name" value="CobU/CobP"/>
</dbReference>
<organism evidence="17 18">
    <name type="scientific">Hydrocarboniclastica marina</name>
    <dbReference type="NCBI Taxonomy" id="2259620"/>
    <lineage>
        <taxon>Bacteria</taxon>
        <taxon>Pseudomonadati</taxon>
        <taxon>Pseudomonadota</taxon>
        <taxon>Gammaproteobacteria</taxon>
        <taxon>Alteromonadales</taxon>
        <taxon>Alteromonadaceae</taxon>
        <taxon>Hydrocarboniclastica</taxon>
    </lineage>
</organism>
<evidence type="ECO:0000256" key="4">
    <source>
        <dbReference type="ARBA" id="ARBA00003889"/>
    </source>
</evidence>
<proteinExistence type="inferred from homology"/>
<feature type="binding site" evidence="16">
    <location>
        <position position="88"/>
    </location>
    <ligand>
        <name>GTP</name>
        <dbReference type="ChEBI" id="CHEBI:37565"/>
    </ligand>
</feature>
<dbReference type="NCBIfam" id="NF004469">
    <property type="entry name" value="PRK05800.1"/>
    <property type="match status" value="1"/>
</dbReference>
<dbReference type="GO" id="GO:0005524">
    <property type="term" value="F:ATP binding"/>
    <property type="evidence" value="ECO:0007669"/>
    <property type="project" value="UniProtKB-UniRule"/>
</dbReference>
<evidence type="ECO:0000256" key="10">
    <source>
        <dbReference type="ARBA" id="ARBA00022741"/>
    </source>
</evidence>
<keyword evidence="9 14" id="KW-0808">Transferase</keyword>
<feature type="binding site" evidence="16">
    <location>
        <begin position="11"/>
        <end position="18"/>
    </location>
    <ligand>
        <name>GTP</name>
        <dbReference type="ChEBI" id="CHEBI:37565"/>
    </ligand>
</feature>
<accession>A0A4P7XIX9</accession>
<dbReference type="EC" id="2.7.7.62" evidence="14"/>
<evidence type="ECO:0000256" key="6">
    <source>
        <dbReference type="ARBA" id="ARBA00005159"/>
    </source>
</evidence>
<feature type="binding site" evidence="16">
    <location>
        <position position="64"/>
    </location>
    <ligand>
        <name>GTP</name>
        <dbReference type="ChEBI" id="CHEBI:37565"/>
    </ligand>
</feature>
<feature type="active site" description="GMP-histidine intermediate" evidence="15">
    <location>
        <position position="52"/>
    </location>
</feature>
<gene>
    <name evidence="17" type="ORF">soil367_14650</name>
</gene>
<dbReference type="Proteomes" id="UP000298049">
    <property type="component" value="Chromosome"/>
</dbReference>
<dbReference type="KEGG" id="hmi:soil367_14650"/>
<evidence type="ECO:0000256" key="15">
    <source>
        <dbReference type="PIRSR" id="PIRSR006135-1"/>
    </source>
</evidence>
<dbReference type="InterPro" id="IPR027417">
    <property type="entry name" value="P-loop_NTPase"/>
</dbReference>
<dbReference type="Pfam" id="PF02283">
    <property type="entry name" value="CobU"/>
    <property type="match status" value="1"/>
</dbReference>
<evidence type="ECO:0000256" key="3">
    <source>
        <dbReference type="ARBA" id="ARBA00001522"/>
    </source>
</evidence>
<comment type="catalytic activity">
    <reaction evidence="3">
        <text>adenosylcob(III)inamide + GTP = adenosylcob(III)inamide phosphate + GDP + H(+)</text>
        <dbReference type="Rhea" id="RHEA:15765"/>
        <dbReference type="ChEBI" id="CHEBI:2480"/>
        <dbReference type="ChEBI" id="CHEBI:15378"/>
        <dbReference type="ChEBI" id="CHEBI:37565"/>
        <dbReference type="ChEBI" id="CHEBI:58189"/>
        <dbReference type="ChEBI" id="CHEBI:58502"/>
        <dbReference type="EC" id="2.7.1.156"/>
    </reaction>
</comment>
<dbReference type="PIRSF" id="PIRSF006135">
    <property type="entry name" value="CobU"/>
    <property type="match status" value="1"/>
</dbReference>
<evidence type="ECO:0000256" key="16">
    <source>
        <dbReference type="PIRSR" id="PIRSR006135-2"/>
    </source>
</evidence>